<dbReference type="AlphaFoldDB" id="M2R9Q6"/>
<dbReference type="EMBL" id="KB445800">
    <property type="protein sequence ID" value="EMD35491.1"/>
    <property type="molecule type" value="Genomic_DNA"/>
</dbReference>
<evidence type="ECO:0000313" key="5">
    <source>
        <dbReference type="Proteomes" id="UP000016930"/>
    </source>
</evidence>
<evidence type="ECO:0000313" key="4">
    <source>
        <dbReference type="EMBL" id="EMD35491.1"/>
    </source>
</evidence>
<dbReference type="Pfam" id="PF23562">
    <property type="entry name" value="AMP-binding_C_3"/>
    <property type="match status" value="1"/>
</dbReference>
<proteinExistence type="inferred from homology"/>
<dbReference type="GO" id="GO:0006631">
    <property type="term" value="P:fatty acid metabolic process"/>
    <property type="evidence" value="ECO:0007669"/>
    <property type="project" value="TreeGrafter"/>
</dbReference>
<dbReference type="OrthoDB" id="429813at2759"/>
<sequence>MAHFMNSVLEGLAKHPDSILIRPALSRTPPLSWGSVSYTEYAQSLNKAAAYWQRTFRELGASENDVIGIWLTGELWTDLVHLFAISRAGFVPEVFSNLFAVPAGGVIVHDLLEDNKAKALVYDPRYATMVEQMNLTLPAFELIDPTTLIVGPNSPGPLPVVQELDVAVIFHTSGTTGGKPKPIPQTHRWIRALATVHWPGIWQGDYDNGPDVFNNLGSLAHAGSAMSIPTMVPYGACLVLTSRLDMSMEEFLSAVHDCGMNRLLQYGGWLSKLVRIARESPDTLKELQSLRQVAYAGSVMNPADEAWALANKIPITSLYASTECAPCLVSNLGSGDTYLRLIPGAQCKMIPVEMDSESQGDTIRQLYELFAPRSAPNCPHISVCNREDGFAPGDLFEEVGPGAYAFRGRRDDWIRCTAPGFCDAKGQEDNVMKTCSDVVNGCVVVGNNRPYPILIVELHPGSMSLEAASEDSKKLKEEILRRIKPYNDRLFSFERIVDPLAVVVMSPGSLPRNTEKNNVKRKATEEAYAGLLDDLYASTKL</sequence>
<dbReference type="InterPro" id="IPR000873">
    <property type="entry name" value="AMP-dep_synth/lig_dom"/>
</dbReference>
<evidence type="ECO:0000256" key="2">
    <source>
        <dbReference type="ARBA" id="ARBA00022598"/>
    </source>
</evidence>
<gene>
    <name evidence="4" type="ORF">CERSUDRAFT_96607</name>
</gene>
<dbReference type="Proteomes" id="UP000016930">
    <property type="component" value="Unassembled WGS sequence"/>
</dbReference>
<dbReference type="InterPro" id="IPR042099">
    <property type="entry name" value="ANL_N_sf"/>
</dbReference>
<organism evidence="4 5">
    <name type="scientific">Ceriporiopsis subvermispora (strain B)</name>
    <name type="common">White-rot fungus</name>
    <name type="synonym">Gelatoporia subvermispora</name>
    <dbReference type="NCBI Taxonomy" id="914234"/>
    <lineage>
        <taxon>Eukaryota</taxon>
        <taxon>Fungi</taxon>
        <taxon>Dikarya</taxon>
        <taxon>Basidiomycota</taxon>
        <taxon>Agaricomycotina</taxon>
        <taxon>Agaricomycetes</taxon>
        <taxon>Polyporales</taxon>
        <taxon>Gelatoporiaceae</taxon>
        <taxon>Gelatoporia</taxon>
    </lineage>
</organism>
<evidence type="ECO:0000256" key="1">
    <source>
        <dbReference type="ARBA" id="ARBA00006432"/>
    </source>
</evidence>
<dbReference type="PANTHER" id="PTHR43201">
    <property type="entry name" value="ACYL-COA SYNTHETASE"/>
    <property type="match status" value="1"/>
</dbReference>
<dbReference type="STRING" id="914234.M2R9Q6"/>
<comment type="similarity">
    <text evidence="1">Belongs to the ATP-dependent AMP-binding enzyme family.</text>
</comment>
<dbReference type="SUPFAM" id="SSF56801">
    <property type="entry name" value="Acetyl-CoA synthetase-like"/>
    <property type="match status" value="1"/>
</dbReference>
<dbReference type="Pfam" id="PF00501">
    <property type="entry name" value="AMP-binding"/>
    <property type="match status" value="1"/>
</dbReference>
<protein>
    <recommendedName>
        <fullName evidence="3">AMP-dependent synthetase/ligase domain-containing protein</fullName>
    </recommendedName>
</protein>
<dbReference type="PANTHER" id="PTHR43201:SF5">
    <property type="entry name" value="MEDIUM-CHAIN ACYL-COA LIGASE ACSF2, MITOCHONDRIAL"/>
    <property type="match status" value="1"/>
</dbReference>
<feature type="domain" description="AMP-dependent synthetase/ligase" evidence="3">
    <location>
        <begin position="27"/>
        <end position="332"/>
    </location>
</feature>
<reference evidence="4 5" key="1">
    <citation type="journal article" date="2012" name="Proc. Natl. Acad. Sci. U.S.A.">
        <title>Comparative genomics of Ceriporiopsis subvermispora and Phanerochaete chrysosporium provide insight into selective ligninolysis.</title>
        <authorList>
            <person name="Fernandez-Fueyo E."/>
            <person name="Ruiz-Duenas F.J."/>
            <person name="Ferreira P."/>
            <person name="Floudas D."/>
            <person name="Hibbett D.S."/>
            <person name="Canessa P."/>
            <person name="Larrondo L.F."/>
            <person name="James T.Y."/>
            <person name="Seelenfreund D."/>
            <person name="Lobos S."/>
            <person name="Polanco R."/>
            <person name="Tello M."/>
            <person name="Honda Y."/>
            <person name="Watanabe T."/>
            <person name="Watanabe T."/>
            <person name="Ryu J.S."/>
            <person name="Kubicek C.P."/>
            <person name="Schmoll M."/>
            <person name="Gaskell J."/>
            <person name="Hammel K.E."/>
            <person name="St John F.J."/>
            <person name="Vanden Wymelenberg A."/>
            <person name="Sabat G."/>
            <person name="Splinter BonDurant S."/>
            <person name="Syed K."/>
            <person name="Yadav J.S."/>
            <person name="Doddapaneni H."/>
            <person name="Subramanian V."/>
            <person name="Lavin J.L."/>
            <person name="Oguiza J.A."/>
            <person name="Perez G."/>
            <person name="Pisabarro A.G."/>
            <person name="Ramirez L."/>
            <person name="Santoyo F."/>
            <person name="Master E."/>
            <person name="Coutinho P.M."/>
            <person name="Henrissat B."/>
            <person name="Lombard V."/>
            <person name="Magnuson J.K."/>
            <person name="Kuees U."/>
            <person name="Hori C."/>
            <person name="Igarashi K."/>
            <person name="Samejima M."/>
            <person name="Held B.W."/>
            <person name="Barry K.W."/>
            <person name="LaButti K.M."/>
            <person name="Lapidus A."/>
            <person name="Lindquist E.A."/>
            <person name="Lucas S.M."/>
            <person name="Riley R."/>
            <person name="Salamov A.A."/>
            <person name="Hoffmeister D."/>
            <person name="Schwenk D."/>
            <person name="Hadar Y."/>
            <person name="Yarden O."/>
            <person name="de Vries R.P."/>
            <person name="Wiebenga A."/>
            <person name="Stenlid J."/>
            <person name="Eastwood D."/>
            <person name="Grigoriev I.V."/>
            <person name="Berka R.M."/>
            <person name="Blanchette R.A."/>
            <person name="Kersten P."/>
            <person name="Martinez A.T."/>
            <person name="Vicuna R."/>
            <person name="Cullen D."/>
        </authorList>
    </citation>
    <scope>NUCLEOTIDE SEQUENCE [LARGE SCALE GENOMIC DNA]</scope>
    <source>
        <strain evidence="4 5">B</strain>
    </source>
</reference>
<evidence type="ECO:0000259" key="3">
    <source>
        <dbReference type="Pfam" id="PF00501"/>
    </source>
</evidence>
<keyword evidence="5" id="KW-1185">Reference proteome</keyword>
<dbReference type="GO" id="GO:0031956">
    <property type="term" value="F:medium-chain fatty acid-CoA ligase activity"/>
    <property type="evidence" value="ECO:0007669"/>
    <property type="project" value="TreeGrafter"/>
</dbReference>
<name>M2R9Q6_CERS8</name>
<keyword evidence="2" id="KW-0436">Ligase</keyword>
<accession>M2R9Q6</accession>
<dbReference type="Gene3D" id="3.40.50.12780">
    <property type="entry name" value="N-terminal domain of ligase-like"/>
    <property type="match status" value="1"/>
</dbReference>
<dbReference type="HOGENOM" id="CLU_037349_1_0_1"/>